<dbReference type="PANTHER" id="PTHR42760">
    <property type="entry name" value="SHORT-CHAIN DEHYDROGENASES/REDUCTASES FAMILY MEMBER"/>
    <property type="match status" value="1"/>
</dbReference>
<dbReference type="InterPro" id="IPR002347">
    <property type="entry name" value="SDR_fam"/>
</dbReference>
<comment type="similarity">
    <text evidence="1">Belongs to the short-chain dehydrogenases/reductases (SDR) family.</text>
</comment>
<protein>
    <recommendedName>
        <fullName evidence="5">NAD(P)-dependent dehydrogenase, short-chain alcohol dehydrogenase family</fullName>
    </recommendedName>
</protein>
<dbReference type="AlphaFoldDB" id="A0A1H2VBC9"/>
<dbReference type="CDD" id="cd05233">
    <property type="entry name" value="SDR_c"/>
    <property type="match status" value="1"/>
</dbReference>
<dbReference type="NCBIfam" id="NF005559">
    <property type="entry name" value="PRK07231.1"/>
    <property type="match status" value="1"/>
</dbReference>
<dbReference type="GO" id="GO:0008206">
    <property type="term" value="P:bile acid metabolic process"/>
    <property type="evidence" value="ECO:0007669"/>
    <property type="project" value="UniProtKB-ARBA"/>
</dbReference>
<dbReference type="NCBIfam" id="NF006366">
    <property type="entry name" value="PRK08589.1"/>
    <property type="match status" value="1"/>
</dbReference>
<dbReference type="SUPFAM" id="SSF51735">
    <property type="entry name" value="NAD(P)-binding Rossmann-fold domains"/>
    <property type="match status" value="1"/>
</dbReference>
<keyword evidence="4" id="KW-1185">Reference proteome</keyword>
<dbReference type="EMBL" id="FNNC01000004">
    <property type="protein sequence ID" value="SDW65179.1"/>
    <property type="molecule type" value="Genomic_DNA"/>
</dbReference>
<dbReference type="FunFam" id="3.40.50.720:FF:000084">
    <property type="entry name" value="Short-chain dehydrogenase reductase"/>
    <property type="match status" value="1"/>
</dbReference>
<proteinExistence type="inferred from homology"/>
<dbReference type="PRINTS" id="PR00080">
    <property type="entry name" value="SDRFAMILY"/>
</dbReference>
<evidence type="ECO:0000313" key="4">
    <source>
        <dbReference type="Proteomes" id="UP000199488"/>
    </source>
</evidence>
<dbReference type="InterPro" id="IPR020904">
    <property type="entry name" value="Sc_DH/Rdtase_CS"/>
</dbReference>
<gene>
    <name evidence="3" type="ORF">SAMN05421781_1995</name>
</gene>
<sequence>MGKLNGKTAVITGAANGIGKATAAVFAEEGAEVVCADVNENDLLETVSSINNNNGKAASVKLDVSSESSVQEFAEHVKSTYGTIDVLFNNAGIDQEGGKLHEYPVELFDQIMSVDLRGTFLVSKYIIPLMLENGGSIINVSSMSGLAADLDRSGYNAAKGGITNMTKAMAIDYGRNKIRANALAPGTIETPLVDDLAGSQEEESGRQFREAQKWVTPMGRLGDPREMATVALFLASDDSSFVTGETILADGGLMAYTWPGKMLFEQGWKESTE</sequence>
<dbReference type="RefSeq" id="WP_091614459.1">
    <property type="nucleotide sequence ID" value="NZ_FNNC01000004.1"/>
</dbReference>
<reference evidence="3 4" key="1">
    <citation type="submission" date="2016-10" db="EMBL/GenBank/DDBJ databases">
        <authorList>
            <person name="de Groot N.N."/>
        </authorList>
    </citation>
    <scope>NUCLEOTIDE SEQUENCE [LARGE SCALE GENOMIC DNA]</scope>
    <source>
        <strain evidence="3 4">DSM 23126</strain>
    </source>
</reference>
<evidence type="ECO:0000256" key="2">
    <source>
        <dbReference type="ARBA" id="ARBA00023002"/>
    </source>
</evidence>
<dbReference type="InterPro" id="IPR036291">
    <property type="entry name" value="NAD(P)-bd_dom_sf"/>
</dbReference>
<dbReference type="PRINTS" id="PR00081">
    <property type="entry name" value="GDHRDH"/>
</dbReference>
<organism evidence="3 4">
    <name type="scientific">Marinococcus luteus</name>
    <dbReference type="NCBI Taxonomy" id="1122204"/>
    <lineage>
        <taxon>Bacteria</taxon>
        <taxon>Bacillati</taxon>
        <taxon>Bacillota</taxon>
        <taxon>Bacilli</taxon>
        <taxon>Bacillales</taxon>
        <taxon>Bacillaceae</taxon>
        <taxon>Marinococcus</taxon>
    </lineage>
</organism>
<dbReference type="STRING" id="1122204.SAMN05421781_1995"/>
<dbReference type="Pfam" id="PF13561">
    <property type="entry name" value="adh_short_C2"/>
    <property type="match status" value="1"/>
</dbReference>
<dbReference type="OrthoDB" id="9803333at2"/>
<evidence type="ECO:0000256" key="1">
    <source>
        <dbReference type="ARBA" id="ARBA00006484"/>
    </source>
</evidence>
<evidence type="ECO:0000313" key="3">
    <source>
        <dbReference type="EMBL" id="SDW65179.1"/>
    </source>
</evidence>
<dbReference type="Gene3D" id="3.40.50.720">
    <property type="entry name" value="NAD(P)-binding Rossmann-like Domain"/>
    <property type="match status" value="1"/>
</dbReference>
<dbReference type="PROSITE" id="PS00061">
    <property type="entry name" value="ADH_SHORT"/>
    <property type="match status" value="1"/>
</dbReference>
<accession>A0A1H2VBC9</accession>
<evidence type="ECO:0008006" key="5">
    <source>
        <dbReference type="Google" id="ProtNLM"/>
    </source>
</evidence>
<dbReference type="Proteomes" id="UP000199488">
    <property type="component" value="Unassembled WGS sequence"/>
</dbReference>
<keyword evidence="2" id="KW-0560">Oxidoreductase</keyword>
<dbReference type="GO" id="GO:0016616">
    <property type="term" value="F:oxidoreductase activity, acting on the CH-OH group of donors, NAD or NADP as acceptor"/>
    <property type="evidence" value="ECO:0007669"/>
    <property type="project" value="TreeGrafter"/>
</dbReference>
<name>A0A1H2VBC9_9BACI</name>